<dbReference type="InterPro" id="IPR003959">
    <property type="entry name" value="ATPase_AAA_core"/>
</dbReference>
<evidence type="ECO:0000313" key="3">
    <source>
        <dbReference type="Proteomes" id="UP001645038"/>
    </source>
</evidence>
<gene>
    <name evidence="2" type="ORF">EI547_06670</name>
</gene>
<protein>
    <submittedName>
        <fullName evidence="2">ATP-binding protein</fullName>
    </submittedName>
</protein>
<evidence type="ECO:0000313" key="2">
    <source>
        <dbReference type="EMBL" id="MBE0463139.1"/>
    </source>
</evidence>
<keyword evidence="2" id="KW-0547">Nucleotide-binding</keyword>
<proteinExistence type="predicted"/>
<dbReference type="Gene3D" id="3.40.50.300">
    <property type="entry name" value="P-loop containing nucleotide triphosphate hydrolases"/>
    <property type="match status" value="1"/>
</dbReference>
<dbReference type="InterPro" id="IPR051396">
    <property type="entry name" value="Bact_Antivir_Def_Nuclease"/>
</dbReference>
<evidence type="ECO:0000259" key="1">
    <source>
        <dbReference type="Pfam" id="PF13304"/>
    </source>
</evidence>
<dbReference type="EMBL" id="RRZB01000012">
    <property type="protein sequence ID" value="MBE0463139.1"/>
    <property type="molecule type" value="Genomic_DNA"/>
</dbReference>
<reference evidence="2 3" key="1">
    <citation type="submission" date="2020-07" db="EMBL/GenBank/DDBJ databases">
        <title>Halophilic bacteria isolated from french cheeses.</title>
        <authorList>
            <person name="Kothe C.I."/>
            <person name="Farah-Kraiem B."/>
            <person name="Renault P."/>
            <person name="Dridi B."/>
        </authorList>
    </citation>
    <scope>NUCLEOTIDE SEQUENCE [LARGE SCALE GENOMIC DNA]</scope>
    <source>
        <strain evidence="2 3">FME20</strain>
    </source>
</reference>
<dbReference type="RefSeq" id="WP_192537705.1">
    <property type="nucleotide sequence ID" value="NZ_RRZB01000012.1"/>
</dbReference>
<dbReference type="CDD" id="cd00267">
    <property type="entry name" value="ABC_ATPase"/>
    <property type="match status" value="1"/>
</dbReference>
<feature type="domain" description="ATPase AAA-type core" evidence="1">
    <location>
        <begin position="52"/>
        <end position="360"/>
    </location>
</feature>
<dbReference type="Proteomes" id="UP001645038">
    <property type="component" value="Unassembled WGS sequence"/>
</dbReference>
<dbReference type="InterPro" id="IPR027417">
    <property type="entry name" value="P-loop_NTPase"/>
</dbReference>
<comment type="caution">
    <text evidence="2">The sequence shown here is derived from an EMBL/GenBank/DDBJ whole genome shotgun (WGS) entry which is preliminary data.</text>
</comment>
<accession>A0ABR9FWY3</accession>
<dbReference type="Pfam" id="PF13304">
    <property type="entry name" value="AAA_21"/>
    <property type="match status" value="1"/>
</dbReference>
<sequence length="615" mass="70637">MKKNNKTLQELSDLSKSKKKLKDNFPNFIHKIRFPVYKNIEPNCEISFEYPLTVFVGQNGCGKSSVLHAIQGAPANKSVGNFWFSTNLDPIKESRGKPSCFIYEYYNEEAKKFVEVVKLRVKYDKIINGRRRVNPDYWEPKRASVEYGMLIPQKVNGKPEPGSLASKRWEVPKINVEYLDFRSELSAFDQYFYFGEQPKNLVRYNTKQDRLRSWVKNQLTPILTGKRAHSFRRNSKKLNSKPSINLSDDEVSIISYILGKNYIGCKMVKHSIFGTLGYSVQFISKERSYTEAFAGSGEMAVVRVVNTVANAEESSLILLDEPEVSLHPGAQKKLRDYLLEICRDKKHQVIICTHSPVFLEGLPESAIKVFVPNSEGRFRVVGNVYVNDAFIQIGQTVYDKKRIIVEDAAAKSLVDHALKILGADFEESIDVQYYPGGESSIFKDLVVHSRKQDDNIFVIFDGDIYQGEWPREESVSRNDLDQVIKHYCQQSVEKLNFRNDGGNDRDSGGRIEQTKREYLRYLSEKCFFLPVEIPEELIWEASTINGKEDIERRIGSTGKGRFKEYIGLYVEGQTGTDSSADRAAIIRQTLNMSFDHENEDFQKLKQILIDIKDYH</sequence>
<keyword evidence="2" id="KW-0067">ATP-binding</keyword>
<name>A0ABR9FWY3_9GAMM</name>
<dbReference type="GO" id="GO:0005524">
    <property type="term" value="F:ATP binding"/>
    <property type="evidence" value="ECO:0007669"/>
    <property type="project" value="UniProtKB-KW"/>
</dbReference>
<dbReference type="PANTHER" id="PTHR43581:SF2">
    <property type="entry name" value="EXCINUCLEASE ATPASE SUBUNIT"/>
    <property type="match status" value="1"/>
</dbReference>
<dbReference type="SUPFAM" id="SSF52540">
    <property type="entry name" value="P-loop containing nucleoside triphosphate hydrolases"/>
    <property type="match status" value="1"/>
</dbReference>
<keyword evidence="3" id="KW-1185">Reference proteome</keyword>
<dbReference type="PANTHER" id="PTHR43581">
    <property type="entry name" value="ATP/GTP PHOSPHATASE"/>
    <property type="match status" value="1"/>
</dbReference>
<organism evidence="2 3">
    <name type="scientific">Halomonas colorata</name>
    <dbReference type="NCBI Taxonomy" id="2742615"/>
    <lineage>
        <taxon>Bacteria</taxon>
        <taxon>Pseudomonadati</taxon>
        <taxon>Pseudomonadota</taxon>
        <taxon>Gammaproteobacteria</taxon>
        <taxon>Oceanospirillales</taxon>
        <taxon>Halomonadaceae</taxon>
        <taxon>Halomonas</taxon>
    </lineage>
</organism>